<dbReference type="SUPFAM" id="SSF56112">
    <property type="entry name" value="Protein kinase-like (PK-like)"/>
    <property type="match status" value="1"/>
</dbReference>
<evidence type="ECO:0000256" key="4">
    <source>
        <dbReference type="ARBA" id="ARBA00022475"/>
    </source>
</evidence>
<evidence type="ECO:0000256" key="17">
    <source>
        <dbReference type="ARBA" id="ARBA00023170"/>
    </source>
</evidence>
<dbReference type="EC" id="2.7.11.1" evidence="3"/>
<evidence type="ECO:0000256" key="20">
    <source>
        <dbReference type="ARBA" id="ARBA00048679"/>
    </source>
</evidence>
<evidence type="ECO:0000256" key="14">
    <source>
        <dbReference type="ARBA" id="ARBA00022840"/>
    </source>
</evidence>
<dbReference type="InterPro" id="IPR051716">
    <property type="entry name" value="Plant_RL_S/T_kinase"/>
</dbReference>
<dbReference type="GO" id="GO:0005524">
    <property type="term" value="F:ATP binding"/>
    <property type="evidence" value="ECO:0007669"/>
    <property type="project" value="UniProtKB-KW"/>
</dbReference>
<dbReference type="PROSITE" id="PS00108">
    <property type="entry name" value="PROTEIN_KINASE_ST"/>
    <property type="match status" value="1"/>
</dbReference>
<keyword evidence="14" id="KW-0067">ATP-binding</keyword>
<keyword evidence="13 23" id="KW-0418">Kinase</keyword>
<comment type="catalytic activity">
    <reaction evidence="20">
        <text>L-seryl-[protein] + ATP = O-phospho-L-seryl-[protein] + ADP + H(+)</text>
        <dbReference type="Rhea" id="RHEA:17989"/>
        <dbReference type="Rhea" id="RHEA-COMP:9863"/>
        <dbReference type="Rhea" id="RHEA-COMP:11604"/>
        <dbReference type="ChEBI" id="CHEBI:15378"/>
        <dbReference type="ChEBI" id="CHEBI:29999"/>
        <dbReference type="ChEBI" id="CHEBI:30616"/>
        <dbReference type="ChEBI" id="CHEBI:83421"/>
        <dbReference type="ChEBI" id="CHEBI:456216"/>
        <dbReference type="EC" id="2.7.11.1"/>
    </reaction>
</comment>
<proteinExistence type="predicted"/>
<evidence type="ECO:0000313" key="23">
    <source>
        <dbReference type="EMBL" id="KZV31402.1"/>
    </source>
</evidence>
<dbReference type="PRINTS" id="PR00019">
    <property type="entry name" value="LEURICHRPT"/>
</dbReference>
<evidence type="ECO:0000256" key="16">
    <source>
        <dbReference type="ARBA" id="ARBA00023136"/>
    </source>
</evidence>
<dbReference type="PANTHER" id="PTHR48053:SF164">
    <property type="entry name" value="LEUCINE-RICH REPEAT-CONTAINING N-TERMINAL PLANT-TYPE DOMAIN-CONTAINING PROTEIN"/>
    <property type="match status" value="1"/>
</dbReference>
<organism evidence="23 24">
    <name type="scientific">Dorcoceras hygrometricum</name>
    <dbReference type="NCBI Taxonomy" id="472368"/>
    <lineage>
        <taxon>Eukaryota</taxon>
        <taxon>Viridiplantae</taxon>
        <taxon>Streptophyta</taxon>
        <taxon>Embryophyta</taxon>
        <taxon>Tracheophyta</taxon>
        <taxon>Spermatophyta</taxon>
        <taxon>Magnoliopsida</taxon>
        <taxon>eudicotyledons</taxon>
        <taxon>Gunneridae</taxon>
        <taxon>Pentapetalae</taxon>
        <taxon>asterids</taxon>
        <taxon>lamiids</taxon>
        <taxon>Lamiales</taxon>
        <taxon>Gesneriaceae</taxon>
        <taxon>Didymocarpoideae</taxon>
        <taxon>Trichosporeae</taxon>
        <taxon>Loxocarpinae</taxon>
        <taxon>Dorcoceras</taxon>
    </lineage>
</organism>
<dbReference type="InterPro" id="IPR011009">
    <property type="entry name" value="Kinase-like_dom_sf"/>
</dbReference>
<keyword evidence="7" id="KW-0433">Leucine-rich repeat</keyword>
<evidence type="ECO:0000256" key="5">
    <source>
        <dbReference type="ARBA" id="ARBA00022527"/>
    </source>
</evidence>
<feature type="compositionally biased region" description="Low complexity" evidence="21">
    <location>
        <begin position="597"/>
        <end position="607"/>
    </location>
</feature>
<keyword evidence="15" id="KW-1133">Transmembrane helix</keyword>
<dbReference type="FunFam" id="1.10.510.10:FF:000358">
    <property type="entry name" value="Putative leucine-rich repeat receptor-like serine/threonine-protein kinase"/>
    <property type="match status" value="1"/>
</dbReference>
<keyword evidence="8" id="KW-0808">Transferase</keyword>
<keyword evidence="4" id="KW-1003">Cell membrane</keyword>
<keyword evidence="12" id="KW-0547">Nucleotide-binding</keyword>
<dbReference type="InterPro" id="IPR032675">
    <property type="entry name" value="LRR_dom_sf"/>
</dbReference>
<dbReference type="AlphaFoldDB" id="A0A2Z7BAS7"/>
<dbReference type="EMBL" id="KV007509">
    <property type="protein sequence ID" value="KZV31402.1"/>
    <property type="molecule type" value="Genomic_DNA"/>
</dbReference>
<dbReference type="InterPro" id="IPR000719">
    <property type="entry name" value="Prot_kinase_dom"/>
</dbReference>
<gene>
    <name evidence="23" type="ORF">F511_05506</name>
</gene>
<evidence type="ECO:0000256" key="19">
    <source>
        <dbReference type="ARBA" id="ARBA00047899"/>
    </source>
</evidence>
<name>A0A2Z7BAS7_9LAMI</name>
<keyword evidence="5" id="KW-0723">Serine/threonine-protein kinase</keyword>
<keyword evidence="16" id="KW-0472">Membrane</keyword>
<comment type="catalytic activity">
    <reaction evidence="19">
        <text>L-threonyl-[protein] + ATP = O-phospho-L-threonyl-[protein] + ADP + H(+)</text>
        <dbReference type="Rhea" id="RHEA:46608"/>
        <dbReference type="Rhea" id="RHEA-COMP:11060"/>
        <dbReference type="Rhea" id="RHEA-COMP:11605"/>
        <dbReference type="ChEBI" id="CHEBI:15378"/>
        <dbReference type="ChEBI" id="CHEBI:30013"/>
        <dbReference type="ChEBI" id="CHEBI:30616"/>
        <dbReference type="ChEBI" id="CHEBI:61977"/>
        <dbReference type="ChEBI" id="CHEBI:456216"/>
        <dbReference type="EC" id="2.7.11.1"/>
    </reaction>
</comment>
<accession>A0A2Z7BAS7</accession>
<dbReference type="InterPro" id="IPR003591">
    <property type="entry name" value="Leu-rich_rpt_typical-subtyp"/>
</dbReference>
<dbReference type="GO" id="GO:0005886">
    <property type="term" value="C:plasma membrane"/>
    <property type="evidence" value="ECO:0007669"/>
    <property type="project" value="UniProtKB-SubCell"/>
</dbReference>
<evidence type="ECO:0000256" key="11">
    <source>
        <dbReference type="ARBA" id="ARBA00022737"/>
    </source>
</evidence>
<evidence type="ECO:0000256" key="12">
    <source>
        <dbReference type="ARBA" id="ARBA00022741"/>
    </source>
</evidence>
<dbReference type="InterPro" id="IPR008271">
    <property type="entry name" value="Ser/Thr_kinase_AS"/>
</dbReference>
<dbReference type="Pfam" id="PF00560">
    <property type="entry name" value="LRR_1"/>
    <property type="match status" value="3"/>
</dbReference>
<reference evidence="23 24" key="1">
    <citation type="journal article" date="2015" name="Proc. Natl. Acad. Sci. U.S.A.">
        <title>The resurrection genome of Boea hygrometrica: A blueprint for survival of dehydration.</title>
        <authorList>
            <person name="Xiao L."/>
            <person name="Yang G."/>
            <person name="Zhang L."/>
            <person name="Yang X."/>
            <person name="Zhao S."/>
            <person name="Ji Z."/>
            <person name="Zhou Q."/>
            <person name="Hu M."/>
            <person name="Wang Y."/>
            <person name="Chen M."/>
            <person name="Xu Y."/>
            <person name="Jin H."/>
            <person name="Xiao X."/>
            <person name="Hu G."/>
            <person name="Bao F."/>
            <person name="Hu Y."/>
            <person name="Wan P."/>
            <person name="Li L."/>
            <person name="Deng X."/>
            <person name="Kuang T."/>
            <person name="Xiang C."/>
            <person name="Zhu J.K."/>
            <person name="Oliver M.J."/>
            <person name="He Y."/>
        </authorList>
    </citation>
    <scope>NUCLEOTIDE SEQUENCE [LARGE SCALE GENOMIC DNA]</scope>
    <source>
        <strain evidence="24">cv. XS01</strain>
    </source>
</reference>
<evidence type="ECO:0000259" key="22">
    <source>
        <dbReference type="PROSITE" id="PS50011"/>
    </source>
</evidence>
<dbReference type="GO" id="GO:0004674">
    <property type="term" value="F:protein serine/threonine kinase activity"/>
    <property type="evidence" value="ECO:0007669"/>
    <property type="project" value="UniProtKB-KW"/>
</dbReference>
<dbReference type="SUPFAM" id="SSF52047">
    <property type="entry name" value="RNI-like"/>
    <property type="match status" value="1"/>
</dbReference>
<dbReference type="Pfam" id="PF00069">
    <property type="entry name" value="Pkinase"/>
    <property type="match status" value="1"/>
</dbReference>
<evidence type="ECO:0000256" key="3">
    <source>
        <dbReference type="ARBA" id="ARBA00012513"/>
    </source>
</evidence>
<evidence type="ECO:0000256" key="10">
    <source>
        <dbReference type="ARBA" id="ARBA00022729"/>
    </source>
</evidence>
<evidence type="ECO:0000313" key="24">
    <source>
        <dbReference type="Proteomes" id="UP000250235"/>
    </source>
</evidence>
<dbReference type="PANTHER" id="PTHR48053">
    <property type="entry name" value="LEUCINE RICH REPEAT FAMILY PROTEIN, EXPRESSED"/>
    <property type="match status" value="1"/>
</dbReference>
<dbReference type="Gene3D" id="3.80.10.10">
    <property type="entry name" value="Ribonuclease Inhibitor"/>
    <property type="match status" value="2"/>
</dbReference>
<keyword evidence="11" id="KW-0677">Repeat</keyword>
<evidence type="ECO:0000256" key="15">
    <source>
        <dbReference type="ARBA" id="ARBA00022989"/>
    </source>
</evidence>
<dbReference type="FunFam" id="3.80.10.10:FF:000095">
    <property type="entry name" value="LRR receptor-like serine/threonine-protein kinase GSO1"/>
    <property type="match status" value="1"/>
</dbReference>
<protein>
    <recommendedName>
        <fullName evidence="3">non-specific serine/threonine protein kinase</fullName>
        <ecNumber evidence="3">2.7.11.1</ecNumber>
    </recommendedName>
</protein>
<dbReference type="PROSITE" id="PS50011">
    <property type="entry name" value="PROTEIN_KINASE_DOM"/>
    <property type="match status" value="1"/>
</dbReference>
<evidence type="ECO:0000256" key="6">
    <source>
        <dbReference type="ARBA" id="ARBA00022553"/>
    </source>
</evidence>
<dbReference type="InterPro" id="IPR001611">
    <property type="entry name" value="Leu-rich_rpt"/>
</dbReference>
<dbReference type="SMART" id="SM00220">
    <property type="entry name" value="S_TKc"/>
    <property type="match status" value="1"/>
</dbReference>
<evidence type="ECO:0000256" key="8">
    <source>
        <dbReference type="ARBA" id="ARBA00022679"/>
    </source>
</evidence>
<dbReference type="Proteomes" id="UP000250235">
    <property type="component" value="Unassembled WGS sequence"/>
</dbReference>
<keyword evidence="24" id="KW-1185">Reference proteome</keyword>
<comment type="subcellular location">
    <subcellularLocation>
        <location evidence="1">Cell membrane</location>
        <topology evidence="1">Single-pass membrane protein</topology>
    </subcellularLocation>
    <subcellularLocation>
        <location evidence="2">Membrane</location>
        <topology evidence="2">Single-pass type I membrane protein</topology>
    </subcellularLocation>
</comment>
<keyword evidence="6" id="KW-0597">Phosphoprotein</keyword>
<evidence type="ECO:0000256" key="13">
    <source>
        <dbReference type="ARBA" id="ARBA00022777"/>
    </source>
</evidence>
<feature type="region of interest" description="Disordered" evidence="21">
    <location>
        <begin position="597"/>
        <end position="616"/>
    </location>
</feature>
<evidence type="ECO:0000256" key="9">
    <source>
        <dbReference type="ARBA" id="ARBA00022692"/>
    </source>
</evidence>
<dbReference type="GO" id="GO:0051707">
    <property type="term" value="P:response to other organism"/>
    <property type="evidence" value="ECO:0007669"/>
    <property type="project" value="UniProtKB-ARBA"/>
</dbReference>
<dbReference type="Gene3D" id="1.10.510.10">
    <property type="entry name" value="Transferase(Phosphotransferase) domain 1"/>
    <property type="match status" value="1"/>
</dbReference>
<keyword evidence="18" id="KW-0325">Glycoprotein</keyword>
<evidence type="ECO:0000256" key="2">
    <source>
        <dbReference type="ARBA" id="ARBA00004479"/>
    </source>
</evidence>
<evidence type="ECO:0000256" key="1">
    <source>
        <dbReference type="ARBA" id="ARBA00004162"/>
    </source>
</evidence>
<dbReference type="OrthoDB" id="905978at2759"/>
<dbReference type="GO" id="GO:0006952">
    <property type="term" value="P:defense response"/>
    <property type="evidence" value="ECO:0007669"/>
    <property type="project" value="UniProtKB-ARBA"/>
</dbReference>
<feature type="domain" description="Protein kinase" evidence="22">
    <location>
        <begin position="280"/>
        <end position="580"/>
    </location>
</feature>
<evidence type="ECO:0000256" key="7">
    <source>
        <dbReference type="ARBA" id="ARBA00022614"/>
    </source>
</evidence>
<evidence type="ECO:0000256" key="18">
    <source>
        <dbReference type="ARBA" id="ARBA00023180"/>
    </source>
</evidence>
<keyword evidence="9" id="KW-0812">Transmembrane</keyword>
<keyword evidence="17 23" id="KW-0675">Receptor</keyword>
<evidence type="ECO:0000256" key="21">
    <source>
        <dbReference type="SAM" id="MobiDB-lite"/>
    </source>
</evidence>
<dbReference type="SMART" id="SM00369">
    <property type="entry name" value="LRR_TYP"/>
    <property type="match status" value="6"/>
</dbReference>
<sequence>MGFNLPNLQVLNLGHNLLTGQLPYSLSNASNLVEFDVTGSRFTGDVSIDFGGLPNLWWLILASNPLGIGEAGDLRFMNSLGNCKQLKMLDLSGCRFGGTLPYSVANLSKNLVSLRLGDNELSGGLSVGFENLVNLTELQLQNNRFTGTIPTTLGNLSKLQLMDLSGNELLGCIPPSLSKLSRLYSLHLEKNHLNGSISSSFGNFQYLQQLDLSENQLTGAIPENVMSLSSLTLSMNLAHNQLSGALPSQVGGLKNLEYLDVSENELSGEIPSSIGGCVTLERLNMAGNSFQGPIPSSFSSLRGLEYLNLSCNHLSGGIPVFLQSLSLKNLNLSFNQFEGHEFKALVYELMSNGSLESWLHFNPTTRNRDENIKTLSLRERLHIAIDVSSALDYLHHSCHGKVVHCDLKPSNILLDEKMIAHVGDFGLAKFIPDSSSKSHPTSSSAGLRGTIGYAAPEYGMGSKYTPEGDVYSFGILLLELFTGKRPTDSAFSNGLNLHSFAKTALPDRVHDILDPAMAPTSGKDEGDRNTTDYDCNAAKAKVDQELECLVSIFRIGVACSADSPSKRMDIADAVKELQLIRDILLASSINGCSSSGSLRFGGSSSRSATSNWQNVL</sequence>
<keyword evidence="10" id="KW-0732">Signal</keyword>
<dbReference type="Pfam" id="PF13855">
    <property type="entry name" value="LRR_8"/>
    <property type="match status" value="2"/>
</dbReference>